<dbReference type="InterPro" id="IPR036977">
    <property type="entry name" value="DNA_primase_Znf_CHC2"/>
</dbReference>
<dbReference type="Pfam" id="PF08273">
    <property type="entry name" value="Zn_Ribbon_Prim"/>
    <property type="match status" value="1"/>
</dbReference>
<keyword evidence="4" id="KW-1185">Reference proteome</keyword>
<evidence type="ECO:0008006" key="5">
    <source>
        <dbReference type="Google" id="ProtNLM"/>
    </source>
</evidence>
<feature type="domain" description="DUF7146" evidence="2">
    <location>
        <begin position="162"/>
        <end position="269"/>
    </location>
</feature>
<sequence length="426" mass="46356">MNAAIEEFVTNARAVAFDAAADRLNVPEAPKGKPEYQGPCPRCGGNDRFAVNRKKGVWVCRGADGGRDGIGLAAHLLHLDLRRREEFLEACAAVLGEEVPEGAERESDEEREARLKRIAEAKAKADTNRQDKERKQADFREKEVGKARGIYLNAVDCRRDEADALEGARVISSYLQARTGFVPAGGVFENLRFIPRCTYWRGQDDFGRPLALHEGWAMIGPFVNTEGRIIGCHQTWIDLSQLPKRRPVLLDADGAALPTKKMRGTKKGGFIPVYGDPSAKRWMGGEGIETVCAVAAPEGWRDDTFYFAAGDIGNLAGPADPKSAFNHPTLKKEDTAGRLRAVRVQGPVPRTDSDAGDVLHVPEHVSELVLLADGDSEPVATASAMARAEARHAREGGRQVSTWWPPEGQDFAEAMAEAMGGGHVRG</sequence>
<name>A0ABT0V5E3_9HYPH</name>
<evidence type="ECO:0000313" key="4">
    <source>
        <dbReference type="Proteomes" id="UP001155079"/>
    </source>
</evidence>
<dbReference type="Gene3D" id="3.90.580.10">
    <property type="entry name" value="Zinc finger, CHC2-type domain"/>
    <property type="match status" value="1"/>
</dbReference>
<accession>A0ABT0V5E3</accession>
<reference evidence="3 4" key="1">
    <citation type="submission" date="2022-06" db="EMBL/GenBank/DDBJ databases">
        <authorList>
            <person name="Sun Q."/>
        </authorList>
    </citation>
    <scope>NUCLEOTIDE SEQUENCE [LARGE SCALE GENOMIC DNA]</scope>
    <source>
        <strain evidence="3 4">S153</strain>
    </source>
</reference>
<dbReference type="EMBL" id="JAMQAY010000001">
    <property type="protein sequence ID" value="MCM2399820.1"/>
    <property type="molecule type" value="Genomic_DNA"/>
</dbReference>
<proteinExistence type="predicted"/>
<comment type="caution">
    <text evidence="3">The sequence shown here is derived from an EMBL/GenBank/DDBJ whole genome shotgun (WGS) entry which is preliminary data.</text>
</comment>
<organism evidence="3 4">
    <name type="scientific">Ciceribacter sichuanensis</name>
    <dbReference type="NCBI Taxonomy" id="2949647"/>
    <lineage>
        <taxon>Bacteria</taxon>
        <taxon>Pseudomonadati</taxon>
        <taxon>Pseudomonadota</taxon>
        <taxon>Alphaproteobacteria</taxon>
        <taxon>Hyphomicrobiales</taxon>
        <taxon>Rhizobiaceae</taxon>
        <taxon>Ciceribacter</taxon>
    </lineage>
</organism>
<evidence type="ECO:0000259" key="2">
    <source>
        <dbReference type="Pfam" id="PF23639"/>
    </source>
</evidence>
<evidence type="ECO:0000259" key="1">
    <source>
        <dbReference type="Pfam" id="PF08273"/>
    </source>
</evidence>
<feature type="domain" description="DNA primase/helicase Gp4 N-terminal Bacteriophage T7-like" evidence="1">
    <location>
        <begin position="35"/>
        <end position="70"/>
    </location>
</feature>
<evidence type="ECO:0000313" key="3">
    <source>
        <dbReference type="EMBL" id="MCM2399820.1"/>
    </source>
</evidence>
<dbReference type="Proteomes" id="UP001155079">
    <property type="component" value="Unassembled WGS sequence"/>
</dbReference>
<protein>
    <recommendedName>
        <fullName evidence="5">Bacteriophage T7 Gp4 DNA primase/helicase N-terminal domain-containing protein</fullName>
    </recommendedName>
</protein>
<dbReference type="Pfam" id="PF23639">
    <property type="entry name" value="DUF7146"/>
    <property type="match status" value="1"/>
</dbReference>
<dbReference type="RefSeq" id="WP_250943734.1">
    <property type="nucleotide sequence ID" value="NZ_JAMQAY010000001.1"/>
</dbReference>
<gene>
    <name evidence="3" type="ORF">NBH20_01515</name>
</gene>
<dbReference type="InterPro" id="IPR055570">
    <property type="entry name" value="DUF7146"/>
</dbReference>
<dbReference type="InterPro" id="IPR013237">
    <property type="entry name" value="Phage_T7_Gp4_N"/>
</dbReference>
<dbReference type="SUPFAM" id="SSF57783">
    <property type="entry name" value="Zinc beta-ribbon"/>
    <property type="match status" value="1"/>
</dbReference>